<feature type="transmembrane region" description="Helical" evidence="1">
    <location>
        <begin position="7"/>
        <end position="24"/>
    </location>
</feature>
<dbReference type="STRING" id="1325335.GCA_001418025_00911"/>
<keyword evidence="1" id="KW-0812">Transmembrane</keyword>
<proteinExistence type="predicted"/>
<gene>
    <name evidence="2" type="ORF">Ga0061060_104202</name>
</gene>
<sequence length="49" mass="5682">MIRGKKASFIMAVIFMFVAAAQILDRNFLAIFPFFCGIYFLLQGFRDNK</sequence>
<evidence type="ECO:0000256" key="1">
    <source>
        <dbReference type="SAM" id="Phobius"/>
    </source>
</evidence>
<keyword evidence="1" id="KW-1133">Transmembrane helix</keyword>
<keyword evidence="1" id="KW-0472">Membrane</keyword>
<organism evidence="2 3">
    <name type="scientific">Anoxybacillus suryakundensis</name>
    <dbReference type="NCBI Taxonomy" id="1325335"/>
    <lineage>
        <taxon>Bacteria</taxon>
        <taxon>Bacillati</taxon>
        <taxon>Bacillota</taxon>
        <taxon>Bacilli</taxon>
        <taxon>Bacillales</taxon>
        <taxon>Anoxybacillaceae</taxon>
        <taxon>Anoxybacillus</taxon>
    </lineage>
</organism>
<keyword evidence="3" id="KW-1185">Reference proteome</keyword>
<name>A0A0K6GM32_9BACL</name>
<evidence type="ECO:0000313" key="3">
    <source>
        <dbReference type="Proteomes" id="UP000182738"/>
    </source>
</evidence>
<dbReference type="AlphaFoldDB" id="A0A0K6GM32"/>
<protein>
    <submittedName>
        <fullName evidence="2">Uncharacterized protein</fullName>
    </submittedName>
</protein>
<dbReference type="Proteomes" id="UP000182738">
    <property type="component" value="Unassembled WGS sequence"/>
</dbReference>
<dbReference type="RefSeq" id="WP_163151105.1">
    <property type="nucleotide sequence ID" value="NZ_BAABDZ010000035.1"/>
</dbReference>
<evidence type="ECO:0000313" key="2">
    <source>
        <dbReference type="EMBL" id="CUA79603.1"/>
    </source>
</evidence>
<feature type="transmembrane region" description="Helical" evidence="1">
    <location>
        <begin position="30"/>
        <end position="46"/>
    </location>
</feature>
<accession>A0A0K6GM32</accession>
<reference evidence="3" key="1">
    <citation type="submission" date="2015-08" db="EMBL/GenBank/DDBJ databases">
        <authorList>
            <person name="Varghese N."/>
        </authorList>
    </citation>
    <scope>NUCLEOTIDE SEQUENCE [LARGE SCALE GENOMIC DNA]</scope>
    <source>
        <strain evidence="3">DSM 27374</strain>
    </source>
</reference>
<dbReference type="EMBL" id="CYGZ01000004">
    <property type="protein sequence ID" value="CUA79603.1"/>
    <property type="molecule type" value="Genomic_DNA"/>
</dbReference>